<keyword evidence="7 14" id="KW-0378">Hydrolase</keyword>
<evidence type="ECO:0000256" key="6">
    <source>
        <dbReference type="ARBA" id="ARBA00022490"/>
    </source>
</evidence>
<evidence type="ECO:0000256" key="8">
    <source>
        <dbReference type="ARBA" id="ARBA00023277"/>
    </source>
</evidence>
<dbReference type="InterPro" id="IPR022567">
    <property type="entry name" value="DUF3459"/>
</dbReference>
<evidence type="ECO:0000256" key="18">
    <source>
        <dbReference type="SAM" id="MobiDB-lite"/>
    </source>
</evidence>
<feature type="active site" description="Proton donor" evidence="15">
    <location>
        <position position="279"/>
    </location>
</feature>
<comment type="catalytic activity">
    <reaction evidence="12 14">
        <text>hydrolysis of (1-&gt;4)-alpha-D-glucosidic linkage in 4-alpha-D-[(1-&gt;4)-alpha-D-glucanosyl]n trehalose to yield trehalose and (1-&gt;4)-alpha-D-glucan.</text>
        <dbReference type="EC" id="3.2.1.141"/>
    </reaction>
</comment>
<evidence type="ECO:0000256" key="17">
    <source>
        <dbReference type="PIRSR" id="PIRSR006337-3"/>
    </source>
</evidence>
<dbReference type="PANTHER" id="PTHR43651:SF11">
    <property type="entry name" value="MALTO-OLIGOSYLTREHALOSE TREHALOHYDROLASE"/>
    <property type="match status" value="1"/>
</dbReference>
<proteinExistence type="inferred from homology"/>
<evidence type="ECO:0000256" key="13">
    <source>
        <dbReference type="NCBIfam" id="TIGR02402"/>
    </source>
</evidence>
<comment type="caution">
    <text evidence="20">The sequence shown here is derived from an EMBL/GenBank/DDBJ whole genome shotgun (WGS) entry which is preliminary data.</text>
</comment>
<dbReference type="RefSeq" id="WP_130352028.1">
    <property type="nucleotide sequence ID" value="NZ_SGWY01000001.1"/>
</dbReference>
<feature type="binding site" evidence="16">
    <location>
        <begin position="374"/>
        <end position="379"/>
    </location>
    <ligand>
        <name>substrate</name>
    </ligand>
</feature>
<dbReference type="SMART" id="SM00642">
    <property type="entry name" value="Aamy"/>
    <property type="match status" value="1"/>
</dbReference>
<feature type="binding site" evidence="16">
    <location>
        <begin position="240"/>
        <end position="245"/>
    </location>
    <ligand>
        <name>substrate</name>
    </ligand>
</feature>
<dbReference type="NCBIfam" id="TIGR02402">
    <property type="entry name" value="trehalose_TreZ"/>
    <property type="match status" value="1"/>
</dbReference>
<evidence type="ECO:0000256" key="2">
    <source>
        <dbReference type="ARBA" id="ARBA00005199"/>
    </source>
</evidence>
<dbReference type="InterPro" id="IPR013783">
    <property type="entry name" value="Ig-like_fold"/>
</dbReference>
<evidence type="ECO:0000259" key="19">
    <source>
        <dbReference type="SMART" id="SM00642"/>
    </source>
</evidence>
<evidence type="ECO:0000256" key="1">
    <source>
        <dbReference type="ARBA" id="ARBA00004496"/>
    </source>
</evidence>
<dbReference type="InterPro" id="IPR017853">
    <property type="entry name" value="GH"/>
</dbReference>
<feature type="active site" description="Nucleophile" evidence="15">
    <location>
        <position position="242"/>
    </location>
</feature>
<feature type="region of interest" description="Disordered" evidence="18">
    <location>
        <begin position="48"/>
        <end position="67"/>
    </location>
</feature>
<keyword evidence="21" id="KW-1185">Reference proteome</keyword>
<evidence type="ECO:0000256" key="16">
    <source>
        <dbReference type="PIRSR" id="PIRSR006337-2"/>
    </source>
</evidence>
<dbReference type="EMBL" id="SGWY01000001">
    <property type="protein sequence ID" value="RZS68762.1"/>
    <property type="molecule type" value="Genomic_DNA"/>
</dbReference>
<evidence type="ECO:0000256" key="14">
    <source>
        <dbReference type="PIRNR" id="PIRNR006337"/>
    </source>
</evidence>
<reference evidence="20 21" key="1">
    <citation type="submission" date="2019-02" db="EMBL/GenBank/DDBJ databases">
        <title>Genomic Encyclopedia of Type Strains, Phase IV (KMG-IV): sequencing the most valuable type-strain genomes for metagenomic binning, comparative biology and taxonomic classification.</title>
        <authorList>
            <person name="Goeker M."/>
        </authorList>
    </citation>
    <scope>NUCLEOTIDE SEQUENCE [LARGE SCALE GENOMIC DNA]</scope>
    <source>
        <strain evidence="20 21">DSM 43045</strain>
    </source>
</reference>
<dbReference type="GO" id="GO:0033942">
    <property type="term" value="F:4-alpha-D-(1-&gt;4)-alpha-D-glucanotrehalose trehalohydrolase activity"/>
    <property type="evidence" value="ECO:0007669"/>
    <property type="project" value="UniProtKB-EC"/>
</dbReference>
<keyword evidence="9 14" id="KW-0326">Glycosidase</keyword>
<evidence type="ECO:0000256" key="4">
    <source>
        <dbReference type="ARBA" id="ARBA00012268"/>
    </source>
</evidence>
<feature type="binding site" evidence="16">
    <location>
        <begin position="304"/>
        <end position="308"/>
    </location>
    <ligand>
        <name>substrate</name>
    </ligand>
</feature>
<sequence length="593" mass="65457">MTEFRVWAPRATRMTLQLDGMLHPMSAEPGGWWSASGAGSEYGYLIDEAETPRPDPRSRQQPDGVHGLSRVFDPRAHEWRDRGWTGRQLAGGVVYELHIGTFTPEGTLDAAIGRLDHLVDLGVDFVEVLPVNAFNGEWNWGYDGVLWYAVQESYGGPAAYQRFVDACHQRGLAVIQDVVYNHLGPSGNYLPEFGPYLHEGRANTWGASLNLDGPDSDAVREHVIRNALMWLDDYHVDGLRLDAVHALVDHRAVHVLEELAERVDALSAHLGRPLTLIAESDLNDPRMIRPREAHGYGIAAQWSDDFHHAVHVAVSGETVGYYEDFAPLAALKDVLERGFFHARATSTFRGRLHGRPIDVERTPAWRLVVFDQDHDQVGNRASGDRLAASVDDGGLAIAAALTLLSPFTPMLFMGEEWAASTPWQFFTSHPEPELGRATAEGRIAEFARMGWDPAVVPDPQDPETFRRSKLDWAEPYPEADVDTRQTLMLRWYRDLIALRRERPELTDPSMLATRVDVDEEARTVVVHRGGVVIAANLGPAGTATTLGGRVLLHSGELAGDDVPEAAQALVLPARSVVVVDTAVRPTANPLARG</sequence>
<dbReference type="AlphaFoldDB" id="A0A4Q7MPM7"/>
<feature type="domain" description="Glycosyl hydrolase family 13 catalytic" evidence="19">
    <location>
        <begin position="96"/>
        <end position="499"/>
    </location>
</feature>
<dbReference type="Pfam" id="PF11941">
    <property type="entry name" value="DUF3459"/>
    <property type="match status" value="1"/>
</dbReference>
<feature type="compositionally biased region" description="Basic and acidic residues" evidence="18">
    <location>
        <begin position="50"/>
        <end position="60"/>
    </location>
</feature>
<dbReference type="InterPro" id="IPR044901">
    <property type="entry name" value="Trehalose_TreZ_E-set_sf"/>
</dbReference>
<keyword evidence="8" id="KW-0119">Carbohydrate metabolism</keyword>
<gene>
    <name evidence="20" type="ORF">EV187_1200</name>
</gene>
<dbReference type="CDD" id="cd02853">
    <property type="entry name" value="E_set_MTHase_like_N"/>
    <property type="match status" value="1"/>
</dbReference>
<evidence type="ECO:0000256" key="11">
    <source>
        <dbReference type="ARBA" id="ARBA00033284"/>
    </source>
</evidence>
<evidence type="ECO:0000313" key="21">
    <source>
        <dbReference type="Proteomes" id="UP000293289"/>
    </source>
</evidence>
<comment type="subcellular location">
    <subcellularLocation>
        <location evidence="1 15">Cytoplasm</location>
    </subcellularLocation>
</comment>
<keyword evidence="6" id="KW-0963">Cytoplasm</keyword>
<dbReference type="PANTHER" id="PTHR43651">
    <property type="entry name" value="1,4-ALPHA-GLUCAN-BRANCHING ENZYME"/>
    <property type="match status" value="1"/>
</dbReference>
<evidence type="ECO:0000256" key="9">
    <source>
        <dbReference type="ARBA" id="ARBA00023295"/>
    </source>
</evidence>
<dbReference type="Gene3D" id="1.10.10.760">
    <property type="entry name" value="E-set domains of sugar-utilizing enzymes"/>
    <property type="match status" value="1"/>
</dbReference>
<dbReference type="EC" id="3.2.1.141" evidence="4 13"/>
<accession>A0A4Q7MPM7</accession>
<dbReference type="Pfam" id="PF00128">
    <property type="entry name" value="Alpha-amylase"/>
    <property type="match status" value="1"/>
</dbReference>
<organism evidence="20 21">
    <name type="scientific">Agromyces ramosus</name>
    <dbReference type="NCBI Taxonomy" id="33879"/>
    <lineage>
        <taxon>Bacteria</taxon>
        <taxon>Bacillati</taxon>
        <taxon>Actinomycetota</taxon>
        <taxon>Actinomycetes</taxon>
        <taxon>Micrococcales</taxon>
        <taxon>Microbacteriaceae</taxon>
        <taxon>Agromyces</taxon>
    </lineage>
</organism>
<dbReference type="PIRSF" id="PIRSF006337">
    <property type="entry name" value="Trehalose_TreZ"/>
    <property type="match status" value="1"/>
</dbReference>
<dbReference type="Proteomes" id="UP000293289">
    <property type="component" value="Unassembled WGS sequence"/>
</dbReference>
<evidence type="ECO:0000313" key="20">
    <source>
        <dbReference type="EMBL" id="RZS68762.1"/>
    </source>
</evidence>
<dbReference type="InterPro" id="IPR014756">
    <property type="entry name" value="Ig_E-set"/>
</dbReference>
<protein>
    <recommendedName>
        <fullName evidence="5 13">Malto-oligosyltrehalose trehalohydrolase</fullName>
        <shortName evidence="14">MTHase</shortName>
        <ecNumber evidence="4 13">3.2.1.141</ecNumber>
    </recommendedName>
    <alternativeName>
        <fullName evidence="11 14">4-alpha-D-((1-&gt;4)-alpha-D-glucano)trehalose trehalohydrolase</fullName>
    </alternativeName>
    <alternativeName>
        <fullName evidence="10 14">Maltooligosyl trehalose trehalohydrolase</fullName>
    </alternativeName>
</protein>
<dbReference type="Gene3D" id="2.60.40.10">
    <property type="entry name" value="Immunoglobulins"/>
    <property type="match status" value="1"/>
</dbReference>
<dbReference type="OrthoDB" id="9800174at2"/>
<name>A0A4Q7MPM7_9MICO</name>
<comment type="pathway">
    <text evidence="2 14">Glycan biosynthesis; trehalose biosynthesis.</text>
</comment>
<dbReference type="GO" id="GO:0005737">
    <property type="term" value="C:cytoplasm"/>
    <property type="evidence" value="ECO:0007669"/>
    <property type="project" value="UniProtKB-SubCell"/>
</dbReference>
<dbReference type="UniPathway" id="UPA00299"/>
<dbReference type="CDD" id="cd11325">
    <property type="entry name" value="AmyAc_GTHase"/>
    <property type="match status" value="1"/>
</dbReference>
<evidence type="ECO:0000256" key="3">
    <source>
        <dbReference type="ARBA" id="ARBA00008061"/>
    </source>
</evidence>
<evidence type="ECO:0000256" key="7">
    <source>
        <dbReference type="ARBA" id="ARBA00022801"/>
    </source>
</evidence>
<evidence type="ECO:0000256" key="12">
    <source>
        <dbReference type="ARBA" id="ARBA00034013"/>
    </source>
</evidence>
<dbReference type="GO" id="GO:0005992">
    <property type="term" value="P:trehalose biosynthetic process"/>
    <property type="evidence" value="ECO:0007669"/>
    <property type="project" value="UniProtKB-UniRule"/>
</dbReference>
<comment type="similarity">
    <text evidence="3 14">Belongs to the glycosyl hydrolase 13 family.</text>
</comment>
<feature type="site" description="Transition state stabilizer" evidence="17">
    <location>
        <position position="375"/>
    </location>
</feature>
<dbReference type="SUPFAM" id="SSF81296">
    <property type="entry name" value="E set domains"/>
    <property type="match status" value="1"/>
</dbReference>
<dbReference type="Gene3D" id="3.20.20.80">
    <property type="entry name" value="Glycosidases"/>
    <property type="match status" value="1"/>
</dbReference>
<dbReference type="InterPro" id="IPR012768">
    <property type="entry name" value="Trehalose_TreZ"/>
</dbReference>
<dbReference type="InterPro" id="IPR006047">
    <property type="entry name" value="GH13_cat_dom"/>
</dbReference>
<dbReference type="SUPFAM" id="SSF51445">
    <property type="entry name" value="(Trans)glycosidases"/>
    <property type="match status" value="1"/>
</dbReference>
<evidence type="ECO:0000256" key="5">
    <source>
        <dbReference type="ARBA" id="ARBA00015938"/>
    </source>
</evidence>
<evidence type="ECO:0000256" key="15">
    <source>
        <dbReference type="PIRSR" id="PIRSR006337-1"/>
    </source>
</evidence>
<evidence type="ECO:0000256" key="10">
    <source>
        <dbReference type="ARBA" id="ARBA00032057"/>
    </source>
</evidence>